<sequence>MGEHQWNRTYSYNNVQQGVAIALDSLNNIYIGGMTTNISMQDVDMLLLKYNQTGTLLWDRIWGGNGGIYLIYDIALDSDDNIYVVGGVNKTATKDYDFSLNQFDNSGEQQFNLTWGGNKKDSYVAITIDLTDNIYLTGMRNGSKLYIEKYSKDTITQNGQLSDNGIPFGNNFIIVITFSVVTLIIVDLKRRKLKK</sequence>
<proteinExistence type="predicted"/>
<dbReference type="PANTHER" id="PTHR42754:SF1">
    <property type="entry name" value="LIPOPROTEIN"/>
    <property type="match status" value="1"/>
</dbReference>
<evidence type="ECO:0000256" key="1">
    <source>
        <dbReference type="SAM" id="Phobius"/>
    </source>
</evidence>
<dbReference type="Gene3D" id="2.120.10.30">
    <property type="entry name" value="TolB, C-terminal domain"/>
    <property type="match status" value="1"/>
</dbReference>
<dbReference type="SUPFAM" id="SSF101898">
    <property type="entry name" value="NHL repeat"/>
    <property type="match status" value="1"/>
</dbReference>
<evidence type="ECO:0008006" key="3">
    <source>
        <dbReference type="Google" id="ProtNLM"/>
    </source>
</evidence>
<gene>
    <name evidence="2" type="ORF">LCGC14_0941770</name>
</gene>
<reference evidence="2" key="1">
    <citation type="journal article" date="2015" name="Nature">
        <title>Complex archaea that bridge the gap between prokaryotes and eukaryotes.</title>
        <authorList>
            <person name="Spang A."/>
            <person name="Saw J.H."/>
            <person name="Jorgensen S.L."/>
            <person name="Zaremba-Niedzwiedzka K."/>
            <person name="Martijn J."/>
            <person name="Lind A.E."/>
            <person name="van Eijk R."/>
            <person name="Schleper C."/>
            <person name="Guy L."/>
            <person name="Ettema T.J."/>
        </authorList>
    </citation>
    <scope>NUCLEOTIDE SEQUENCE</scope>
</reference>
<dbReference type="InterPro" id="IPR011042">
    <property type="entry name" value="6-blade_b-propeller_TolB-like"/>
</dbReference>
<keyword evidence="1" id="KW-0812">Transmembrane</keyword>
<protein>
    <recommendedName>
        <fullName evidence="3">Bulb-type lectin domain-containing protein</fullName>
    </recommendedName>
</protein>
<organism evidence="2">
    <name type="scientific">marine sediment metagenome</name>
    <dbReference type="NCBI Taxonomy" id="412755"/>
    <lineage>
        <taxon>unclassified sequences</taxon>
        <taxon>metagenomes</taxon>
        <taxon>ecological metagenomes</taxon>
    </lineage>
</organism>
<evidence type="ECO:0000313" key="2">
    <source>
        <dbReference type="EMBL" id="KKN19823.1"/>
    </source>
</evidence>
<dbReference type="EMBL" id="LAZR01003299">
    <property type="protein sequence ID" value="KKN19823.1"/>
    <property type="molecule type" value="Genomic_DNA"/>
</dbReference>
<accession>A0A0F9RR77</accession>
<keyword evidence="1" id="KW-0472">Membrane</keyword>
<comment type="caution">
    <text evidence="2">The sequence shown here is derived from an EMBL/GenBank/DDBJ whole genome shotgun (WGS) entry which is preliminary data.</text>
</comment>
<keyword evidence="1" id="KW-1133">Transmembrane helix</keyword>
<name>A0A0F9RR77_9ZZZZ</name>
<dbReference type="AlphaFoldDB" id="A0A0F9RR77"/>
<feature type="transmembrane region" description="Helical" evidence="1">
    <location>
        <begin position="168"/>
        <end position="186"/>
    </location>
</feature>
<dbReference type="PANTHER" id="PTHR42754">
    <property type="entry name" value="ENDOGLUCANASE"/>
    <property type="match status" value="1"/>
</dbReference>